<protein>
    <submittedName>
        <fullName evidence="2">Uncharacterized protein</fullName>
    </submittedName>
</protein>
<feature type="compositionally biased region" description="Low complexity" evidence="1">
    <location>
        <begin position="160"/>
        <end position="169"/>
    </location>
</feature>
<feature type="region of interest" description="Disordered" evidence="1">
    <location>
        <begin position="1"/>
        <end position="176"/>
    </location>
</feature>
<accession>A0ABV6RJE7</accession>
<keyword evidence="3" id="KW-1185">Reference proteome</keyword>
<proteinExistence type="predicted"/>
<gene>
    <name evidence="2" type="ORF">ACFFF6_19075</name>
</gene>
<dbReference type="Proteomes" id="UP001589793">
    <property type="component" value="Unassembled WGS sequence"/>
</dbReference>
<name>A0ABV6RJE7_9MICO</name>
<feature type="compositionally biased region" description="Basic residues" evidence="1">
    <location>
        <begin position="8"/>
        <end position="20"/>
    </location>
</feature>
<reference evidence="2 3" key="1">
    <citation type="submission" date="2024-09" db="EMBL/GenBank/DDBJ databases">
        <authorList>
            <person name="Sun Q."/>
            <person name="Mori K."/>
        </authorList>
    </citation>
    <scope>NUCLEOTIDE SEQUENCE [LARGE SCALE GENOMIC DNA]</scope>
    <source>
        <strain evidence="2 3">CICC 10874</strain>
    </source>
</reference>
<feature type="non-terminal residue" evidence="2">
    <location>
        <position position="176"/>
    </location>
</feature>
<evidence type="ECO:0000256" key="1">
    <source>
        <dbReference type="SAM" id="MobiDB-lite"/>
    </source>
</evidence>
<comment type="caution">
    <text evidence="2">The sequence shown here is derived from an EMBL/GenBank/DDBJ whole genome shotgun (WGS) entry which is preliminary data.</text>
</comment>
<dbReference type="EMBL" id="JBHLSV010000037">
    <property type="protein sequence ID" value="MFC0676058.1"/>
    <property type="molecule type" value="Genomic_DNA"/>
</dbReference>
<sequence>MTDQNSGRGRRRASGSRQRRVPPPAQTPPVHPDQHRAARDAAFGTTPRSWVDQQAEQDPQAAPPSWRPAAPGAPIEVPGRPAPPSGDEAPAPSPSAGAEDPVAPDTSQRRRFPAAAPPPAGTEEPRRPHGRRARALAPEERDAWAAAVGLPATPSPALPESPALLESPAVPGSAGS</sequence>
<feature type="compositionally biased region" description="Low complexity" evidence="1">
    <location>
        <begin position="85"/>
        <end position="101"/>
    </location>
</feature>
<organism evidence="2 3">
    <name type="scientific">Brachybacterium hainanense</name>
    <dbReference type="NCBI Taxonomy" id="1541174"/>
    <lineage>
        <taxon>Bacteria</taxon>
        <taxon>Bacillati</taxon>
        <taxon>Actinomycetota</taxon>
        <taxon>Actinomycetes</taxon>
        <taxon>Micrococcales</taxon>
        <taxon>Dermabacteraceae</taxon>
        <taxon>Brachybacterium</taxon>
    </lineage>
</organism>
<feature type="compositionally biased region" description="Pro residues" evidence="1">
    <location>
        <begin position="21"/>
        <end position="31"/>
    </location>
</feature>
<evidence type="ECO:0000313" key="2">
    <source>
        <dbReference type="EMBL" id="MFC0676058.1"/>
    </source>
</evidence>
<evidence type="ECO:0000313" key="3">
    <source>
        <dbReference type="Proteomes" id="UP001589793"/>
    </source>
</evidence>